<evidence type="ECO:0000313" key="2">
    <source>
        <dbReference type="EMBL" id="AJD02314.1"/>
    </source>
</evidence>
<dbReference type="EMBL" id="CP007775">
    <property type="protein sequence ID" value="AJD02314.1"/>
    <property type="molecule type" value="Genomic_DNA"/>
</dbReference>
<reference evidence="2 3" key="1">
    <citation type="journal article" date="2014" name="Genome Biol. Evol.">
        <title>Comparative Genomics of the Campylobacter lari Group.</title>
        <authorList>
            <person name="Miller W.G."/>
            <person name="Yee E."/>
            <person name="Chapman M.H."/>
            <person name="Smith T.P."/>
            <person name="Bono J.L."/>
            <person name="Huynh S."/>
            <person name="Parker C.T."/>
            <person name="Vandamme P."/>
            <person name="Luong K."/>
            <person name="Korlach J."/>
        </authorList>
    </citation>
    <scope>NUCLEOTIDE SEQUENCE [LARGE SCALE GENOMIC DNA]</scope>
    <source>
        <strain evidence="3">RM3659</strain>
    </source>
</reference>
<keyword evidence="1" id="KW-1133">Transmembrane helix</keyword>
<sequence length="184" mass="20480">MNKNKLFRQIHIYISLFFLPLAFLYAVTGFAYIAGFDGESGAKIKTQKVQAIIQEGAEAEFLIDFLKKNNLKLPSSLEPKLNKKGDGIELGAINYTASIVKIDENNYEIITKERSLLGNMILLHKDKGMWYFSVLGLAFALAMAVLYISGILITLIAIRKDRAKQIAVLSTGFVITLIIAYLSV</sequence>
<feature type="transmembrane region" description="Helical" evidence="1">
    <location>
        <begin position="130"/>
        <end position="158"/>
    </location>
</feature>
<dbReference type="Proteomes" id="UP000031130">
    <property type="component" value="Chromosome"/>
</dbReference>
<evidence type="ECO:0000313" key="3">
    <source>
        <dbReference type="Proteomes" id="UP000031130"/>
    </source>
</evidence>
<organism evidence="2 3">
    <name type="scientific">Campylobacter lari NCTC 11845</name>
    <dbReference type="NCBI Taxonomy" id="1388749"/>
    <lineage>
        <taxon>Bacteria</taxon>
        <taxon>Pseudomonadati</taxon>
        <taxon>Campylobacterota</taxon>
        <taxon>Epsilonproteobacteria</taxon>
        <taxon>Campylobacterales</taxon>
        <taxon>Campylobacteraceae</taxon>
        <taxon>Campylobacter</taxon>
    </lineage>
</organism>
<accession>A0A0A8HWR5</accession>
<evidence type="ECO:0000256" key="1">
    <source>
        <dbReference type="SAM" id="Phobius"/>
    </source>
</evidence>
<gene>
    <name evidence="2" type="ORF">UPTC3659_1484</name>
</gene>
<dbReference type="AlphaFoldDB" id="A0A0A8HWR5"/>
<dbReference type="OrthoDB" id="5327112at2"/>
<feature type="transmembrane region" description="Helical" evidence="1">
    <location>
        <begin position="12"/>
        <end position="33"/>
    </location>
</feature>
<name>A0A0A8HWR5_CAMLA</name>
<dbReference type="KEGG" id="cln:UPTC3659_1484"/>
<keyword evidence="1" id="KW-0812">Transmembrane</keyword>
<dbReference type="HOGENOM" id="CLU_122739_0_0_7"/>
<protein>
    <submittedName>
        <fullName evidence="2">PepSY-associated TM helix domain membrane protein</fullName>
    </submittedName>
</protein>
<keyword evidence="1" id="KW-0472">Membrane</keyword>
<dbReference type="RefSeq" id="WP_039626903.1">
    <property type="nucleotide sequence ID" value="NZ_CP007775.1"/>
</dbReference>
<feature type="transmembrane region" description="Helical" evidence="1">
    <location>
        <begin position="165"/>
        <end position="183"/>
    </location>
</feature>
<proteinExistence type="predicted"/>